<gene>
    <name evidence="1" type="ORF">TISLANDTSLP1_18010</name>
</gene>
<sequence length="87" mass="10557">MPDEINIVFSSHRIEFLASISDWMQQSDLIILEEAPNEMFKKMLKEEISIKEYLEEELFEFPEFSYRFYKILQELYKSGKEILQIEP</sequence>
<reference evidence="1" key="1">
    <citation type="submission" date="2022-12" db="EMBL/GenBank/DDBJ databases">
        <title>Reference genome sequencing for broad-spectrum identification of bacterial and archaeal isolates by mass spectrometry.</title>
        <authorList>
            <person name="Sekiguchi Y."/>
            <person name="Tourlousse D.M."/>
        </authorList>
    </citation>
    <scope>NUCLEOTIDE SEQUENCE</scope>
    <source>
        <strain evidence="1">TSL-P1</strain>
    </source>
</reference>
<evidence type="ECO:0000313" key="2">
    <source>
        <dbReference type="Proteomes" id="UP001144297"/>
    </source>
</evidence>
<comment type="caution">
    <text evidence="1">The sequence shown here is derived from an EMBL/GenBank/DDBJ whole genome shotgun (WGS) entry which is preliminary data.</text>
</comment>
<keyword evidence="2" id="KW-1185">Reference proteome</keyword>
<dbReference type="EMBL" id="BSDX01000001">
    <property type="protein sequence ID" value="GLI54108.1"/>
    <property type="molecule type" value="Genomic_DNA"/>
</dbReference>
<dbReference type="Proteomes" id="UP001144297">
    <property type="component" value="Unassembled WGS sequence"/>
</dbReference>
<accession>A0A9W6LL99</accession>
<protein>
    <submittedName>
        <fullName evidence="1">Uncharacterized protein</fullName>
    </submittedName>
</protein>
<evidence type="ECO:0000313" key="1">
    <source>
        <dbReference type="EMBL" id="GLI54108.1"/>
    </source>
</evidence>
<name>A0A9W6LL99_9BACT</name>
<organism evidence="1 2">
    <name type="scientific">Thermodesulfovibrio yellowstonii</name>
    <dbReference type="NCBI Taxonomy" id="28262"/>
    <lineage>
        <taxon>Bacteria</taxon>
        <taxon>Pseudomonadati</taxon>
        <taxon>Nitrospirota</taxon>
        <taxon>Thermodesulfovibrionia</taxon>
        <taxon>Thermodesulfovibrionales</taxon>
        <taxon>Thermodesulfovibrionaceae</taxon>
        <taxon>Thermodesulfovibrio</taxon>
    </lineage>
</organism>
<proteinExistence type="predicted"/>
<dbReference type="AlphaFoldDB" id="A0A9W6LL99"/>